<dbReference type="InterPro" id="IPR001095">
    <property type="entry name" value="Acetyl_CoA_COase_a_su"/>
</dbReference>
<accession>A0AA41Q4B1</accession>
<dbReference type="PANTHER" id="PTHR42853:SF3">
    <property type="entry name" value="ACETYL-COENZYME A CARBOXYLASE CARBOXYL TRANSFERASE SUBUNIT ALPHA, CHLOROPLASTIC"/>
    <property type="match status" value="1"/>
</dbReference>
<evidence type="ECO:0000256" key="2">
    <source>
        <dbReference type="ARBA" id="ARBA00004956"/>
    </source>
</evidence>
<feature type="zinc finger region" description="C4-type" evidence="18">
    <location>
        <begin position="29"/>
        <end position="51"/>
    </location>
</feature>
<feature type="region of interest" description="Disordered" evidence="19">
    <location>
        <begin position="70"/>
        <end position="93"/>
    </location>
</feature>
<evidence type="ECO:0000256" key="11">
    <source>
        <dbReference type="ARBA" id="ARBA00022832"/>
    </source>
</evidence>
<feature type="binding site" evidence="18">
    <location>
        <position position="48"/>
    </location>
    <ligand>
        <name>Zn(2+)</name>
        <dbReference type="ChEBI" id="CHEBI:29105"/>
    </ligand>
</feature>
<keyword evidence="8 17" id="KW-0808">Transferase</keyword>
<evidence type="ECO:0000259" key="20">
    <source>
        <dbReference type="PROSITE" id="PS50980"/>
    </source>
</evidence>
<comment type="similarity">
    <text evidence="18">Belongs to the AccD/PCCB family.</text>
</comment>
<dbReference type="NCBIfam" id="NF041504">
    <property type="entry name" value="AccA_sub"/>
    <property type="match status" value="1"/>
</dbReference>
<dbReference type="EMBL" id="JAKFHA010000020">
    <property type="protein sequence ID" value="MCF2531071.1"/>
    <property type="molecule type" value="Genomic_DNA"/>
</dbReference>
<evidence type="ECO:0000256" key="10">
    <source>
        <dbReference type="ARBA" id="ARBA00022771"/>
    </source>
</evidence>
<evidence type="ECO:0000256" key="19">
    <source>
        <dbReference type="SAM" id="MobiDB-lite"/>
    </source>
</evidence>
<dbReference type="GO" id="GO:0008270">
    <property type="term" value="F:zinc ion binding"/>
    <property type="evidence" value="ECO:0007669"/>
    <property type="project" value="UniProtKB-UniRule"/>
</dbReference>
<dbReference type="RefSeq" id="WP_235055733.1">
    <property type="nucleotide sequence ID" value="NZ_JAKFHA010000020.1"/>
</dbReference>
<comment type="similarity">
    <text evidence="17">Belongs to the AccA family.</text>
</comment>
<feature type="binding site" evidence="18">
    <location>
        <position position="51"/>
    </location>
    <ligand>
        <name>Zn(2+)</name>
        <dbReference type="ChEBI" id="CHEBI:29105"/>
    </ligand>
</feature>
<dbReference type="InterPro" id="IPR000438">
    <property type="entry name" value="Acetyl_CoA_COase_Trfase_b_su"/>
</dbReference>
<evidence type="ECO:0000256" key="3">
    <source>
        <dbReference type="ARBA" id="ARBA00006276"/>
    </source>
</evidence>
<comment type="function">
    <text evidence="15 18">Component of the acetyl coenzyme A carboxylase (ACC) complex. Biotin carboxylase (BC) catalyzes the carboxylation of biotin on its carrier protein (BCCP) and then the CO(2) group is transferred by the transcarboxylase to acetyl-CoA to form malonyl-CoA.</text>
</comment>
<evidence type="ECO:0000256" key="6">
    <source>
        <dbReference type="ARBA" id="ARBA00022490"/>
    </source>
</evidence>
<dbReference type="InterPro" id="IPR011762">
    <property type="entry name" value="COA_CT_N"/>
</dbReference>
<keyword evidence="18" id="KW-0479">Metal-binding</keyword>
<evidence type="ECO:0000256" key="15">
    <source>
        <dbReference type="ARBA" id="ARBA00025280"/>
    </source>
</evidence>
<evidence type="ECO:0000256" key="7">
    <source>
        <dbReference type="ARBA" id="ARBA00022516"/>
    </source>
</evidence>
<protein>
    <recommendedName>
        <fullName evidence="17 18">Multifunctional fusion protein</fullName>
    </recommendedName>
    <domain>
        <recommendedName>
            <fullName evidence="17">Acetyl-coenzyme A carboxylase carboxyl transferase subunit alpha</fullName>
            <shortName evidence="17">ACCase subunit alpha</shortName>
            <shortName evidence="17">Acetyl-CoA carboxylase carboxyltransferase subunit alpha</shortName>
            <ecNumber evidence="17">2.1.3.15</ecNumber>
        </recommendedName>
    </domain>
    <domain>
        <recommendedName>
            <fullName evidence="18">Acetyl-coenzyme A carboxylase carboxyl transferase subunit beta</fullName>
            <shortName evidence="18">ACCase subunit beta</shortName>
            <shortName evidence="18">Acetyl-CoA carboxylase carboxyltransferase subunit beta</shortName>
        </recommendedName>
    </domain>
</protein>
<gene>
    <name evidence="17 22" type="primary">accA</name>
    <name evidence="18" type="synonym">accD</name>
    <name evidence="22" type="ORF">LZ495_28180</name>
</gene>
<dbReference type="InterPro" id="IPR029045">
    <property type="entry name" value="ClpP/crotonase-like_dom_sf"/>
</dbReference>
<dbReference type="HAMAP" id="MF_00823">
    <property type="entry name" value="AcetylCoA_CT_alpha"/>
    <property type="match status" value="1"/>
</dbReference>
<evidence type="ECO:0000256" key="5">
    <source>
        <dbReference type="ARBA" id="ARBA00011664"/>
    </source>
</evidence>
<dbReference type="PROSITE" id="PS50980">
    <property type="entry name" value="COA_CT_NTER"/>
    <property type="match status" value="1"/>
</dbReference>
<dbReference type="GO" id="GO:0005524">
    <property type="term" value="F:ATP binding"/>
    <property type="evidence" value="ECO:0007669"/>
    <property type="project" value="UniProtKB-KW"/>
</dbReference>
<evidence type="ECO:0000256" key="8">
    <source>
        <dbReference type="ARBA" id="ARBA00022679"/>
    </source>
</evidence>
<feature type="binding site" evidence="18">
    <location>
        <position position="29"/>
    </location>
    <ligand>
        <name>Zn(2+)</name>
        <dbReference type="ChEBI" id="CHEBI:29105"/>
    </ligand>
</feature>
<dbReference type="GO" id="GO:0006633">
    <property type="term" value="P:fatty acid biosynthetic process"/>
    <property type="evidence" value="ECO:0007669"/>
    <property type="project" value="UniProtKB-KW"/>
</dbReference>
<keyword evidence="14 17" id="KW-0275">Fatty acid biosynthesis</keyword>
<keyword evidence="23" id="KW-1185">Reference proteome</keyword>
<comment type="cofactor">
    <cofactor evidence="18">
        <name>Zn(2+)</name>
        <dbReference type="ChEBI" id="CHEBI:29105"/>
    </cofactor>
    <text evidence="18">Binds 1 zinc ion per subunit.</text>
</comment>
<comment type="catalytic activity">
    <reaction evidence="16 17">
        <text>N(6)-carboxybiotinyl-L-lysyl-[protein] + acetyl-CoA = N(6)-biotinyl-L-lysyl-[protein] + malonyl-CoA</text>
        <dbReference type="Rhea" id="RHEA:54728"/>
        <dbReference type="Rhea" id="RHEA-COMP:10505"/>
        <dbReference type="Rhea" id="RHEA-COMP:10506"/>
        <dbReference type="ChEBI" id="CHEBI:57288"/>
        <dbReference type="ChEBI" id="CHEBI:57384"/>
        <dbReference type="ChEBI" id="CHEBI:83144"/>
        <dbReference type="ChEBI" id="CHEBI:83145"/>
        <dbReference type="EC" id="2.1.3.15"/>
    </reaction>
</comment>
<dbReference type="EC" id="2.1.3.15" evidence="17"/>
<dbReference type="Proteomes" id="UP001165378">
    <property type="component" value="Unassembled WGS sequence"/>
</dbReference>
<evidence type="ECO:0000256" key="12">
    <source>
        <dbReference type="ARBA" id="ARBA00022840"/>
    </source>
</evidence>
<comment type="subunit">
    <text evidence="5">Acetyl-CoA carboxylase is a heterotetramer composed of biotin carboxyl carrier protein (AccB), biotin carboxylase (AccC) and two subunits of ACCase subunit beta/alpha.</text>
</comment>
<feature type="compositionally biased region" description="Low complexity" evidence="19">
    <location>
        <begin position="287"/>
        <end position="297"/>
    </location>
</feature>
<dbReference type="PRINTS" id="PR01070">
    <property type="entry name" value="ACCCTRFRASEB"/>
</dbReference>
<keyword evidence="12 17" id="KW-0067">ATP-binding</keyword>
<feature type="binding site" evidence="18">
    <location>
        <position position="32"/>
    </location>
    <ligand>
        <name>Zn(2+)</name>
        <dbReference type="ChEBI" id="CHEBI:29105"/>
    </ligand>
</feature>
<name>A0AA41Q4B1_9ACTN</name>
<dbReference type="NCBIfam" id="TIGR00513">
    <property type="entry name" value="accA"/>
    <property type="match status" value="1"/>
</dbReference>
<evidence type="ECO:0000256" key="16">
    <source>
        <dbReference type="ARBA" id="ARBA00049152"/>
    </source>
</evidence>
<comment type="subunit">
    <text evidence="17">Acetyl-CoA carboxylase is a heterohexamer composed of biotin carboxyl carrier protein (AccB), biotin carboxylase (AccC) and two subunits each of ACCase subunit alpha (AccA) and ACCase subunit beta (AccD).</text>
</comment>
<keyword evidence="11 17" id="KW-0276">Fatty acid metabolism</keyword>
<comment type="caution">
    <text evidence="22">The sequence shown here is derived from an EMBL/GenBank/DDBJ whole genome shotgun (WGS) entry which is preliminary data.</text>
</comment>
<dbReference type="PROSITE" id="PS50989">
    <property type="entry name" value="COA_CT_CTER"/>
    <property type="match status" value="1"/>
</dbReference>
<dbReference type="GO" id="GO:0009317">
    <property type="term" value="C:acetyl-CoA carboxylase complex"/>
    <property type="evidence" value="ECO:0007669"/>
    <property type="project" value="InterPro"/>
</dbReference>
<evidence type="ECO:0000256" key="13">
    <source>
        <dbReference type="ARBA" id="ARBA00023098"/>
    </source>
</evidence>
<keyword evidence="7 17" id="KW-0444">Lipid biosynthesis</keyword>
<evidence type="ECO:0000256" key="17">
    <source>
        <dbReference type="HAMAP-Rule" id="MF_00823"/>
    </source>
</evidence>
<keyword evidence="13 17" id="KW-0443">Lipid metabolism</keyword>
<dbReference type="InterPro" id="IPR011763">
    <property type="entry name" value="COA_CT_C"/>
</dbReference>
<reference evidence="22" key="1">
    <citation type="submission" date="2022-01" db="EMBL/GenBank/DDBJ databases">
        <title>Genome-Based Taxonomic Classification of the Phylum Actinobacteria.</title>
        <authorList>
            <person name="Gao Y."/>
        </authorList>
    </citation>
    <scope>NUCLEOTIDE SEQUENCE</scope>
    <source>
        <strain evidence="22">KLBMP 8922</strain>
    </source>
</reference>
<evidence type="ECO:0000313" key="23">
    <source>
        <dbReference type="Proteomes" id="UP001165378"/>
    </source>
</evidence>
<feature type="domain" description="CoA carboxyltransferase C-terminal" evidence="21">
    <location>
        <begin position="330"/>
        <end position="580"/>
    </location>
</feature>
<keyword evidence="10 18" id="KW-0863">Zinc-finger</keyword>
<dbReference type="Gene3D" id="3.90.226.10">
    <property type="entry name" value="2-enoyl-CoA Hydratase, Chain A, domain 1"/>
    <property type="match status" value="2"/>
</dbReference>
<evidence type="ECO:0000256" key="1">
    <source>
        <dbReference type="ARBA" id="ARBA00004496"/>
    </source>
</evidence>
<dbReference type="Pfam" id="PF01039">
    <property type="entry name" value="Carboxyl_trans"/>
    <property type="match status" value="1"/>
</dbReference>
<dbReference type="GO" id="GO:2001295">
    <property type="term" value="P:malonyl-CoA biosynthetic process"/>
    <property type="evidence" value="ECO:0007669"/>
    <property type="project" value="UniProtKB-UniRule"/>
</dbReference>
<comment type="pathway">
    <text evidence="2 17">Lipid metabolism; malonyl-CoA biosynthesis; malonyl-CoA from acetyl-CoA: step 1/1.</text>
</comment>
<dbReference type="PANTHER" id="PTHR42853">
    <property type="entry name" value="ACETYL-COENZYME A CARBOXYLASE CARBOXYL TRANSFERASE SUBUNIT ALPHA"/>
    <property type="match status" value="1"/>
</dbReference>
<evidence type="ECO:0000259" key="21">
    <source>
        <dbReference type="PROSITE" id="PS50989"/>
    </source>
</evidence>
<comment type="similarity">
    <text evidence="3">In the C-terminal section; belongs to the AccA family.</text>
</comment>
<keyword evidence="18" id="KW-0862">Zinc</keyword>
<sequence>MVEIDHHPDTLPPGALPTEKPSVAEWLRCPECTGLVYGKRFARAQHVCPDCGAHARLTARQRLDHLLDPGSETALAGLPGGERTAPEDPLGFVDSRPYRERLGEARAATGMADAALAVRGTIDGRPVVAVAMDFRFLGGSLGCAVGRLVCHAAQTSLRTRTPLLIVAASGGARMQEGALSLMQMATTAQALAELDEAGILVVSLVTDPTYGGVAASFATLADVILIEPGARMGFAGPRVIEQTIGQRLPDGFQTAEFLLEHGMVDAVVPRTQLRRTLGALLRVGAAAPSHGGSAPDATQGLDGIRRDTGTGAGTIPEDRRPPPATPTVPQAGRGAAQGIGSAAWETVRLARHTARPSALDYAERLLEDFHELHGDRMGADCPAVVGGPGLLDGRPVMLVGHHKGGDDLAERRRRNFGMASPAGFRKAARLMRLAAKLGLPVVTLVDTPGADPGLDAERGGQAAAIAENLRLMSRLPVPVVSVVTGEGGSGGALALAVADRVLICEHGVYSVISPEGCAAILWKDPAAAPAAADALRLGPRDLLDLGVVDAIVPEPLGGAHTDPAGAAELLRAALCAAVAELRHRAPEQLLSERRDRYRRIGAAPGAADPHLDA</sequence>
<keyword evidence="6 17" id="KW-0963">Cytoplasm</keyword>
<evidence type="ECO:0000256" key="4">
    <source>
        <dbReference type="ARBA" id="ARBA00010284"/>
    </source>
</evidence>
<evidence type="ECO:0000256" key="14">
    <source>
        <dbReference type="ARBA" id="ARBA00023160"/>
    </source>
</evidence>
<comment type="function">
    <text evidence="17">Component of the acetyl coenzyme A carboxylase (ACC) complex. First, biotin carboxylase catalyzes the carboxylation of biotin on its carrier protein (BCCP) and then the CO(2) group is transferred by the carboxyltransferase to acetyl-CoA to form malonyl-CoA.</text>
</comment>
<proteinExistence type="inferred from homology"/>
<evidence type="ECO:0000256" key="18">
    <source>
        <dbReference type="HAMAP-Rule" id="MF_01395"/>
    </source>
</evidence>
<keyword evidence="9 17" id="KW-0547">Nucleotide-binding</keyword>
<dbReference type="SUPFAM" id="SSF52096">
    <property type="entry name" value="ClpP/crotonase"/>
    <property type="match status" value="2"/>
</dbReference>
<dbReference type="HAMAP" id="MF_01395">
    <property type="entry name" value="AcetylCoA_CT_beta"/>
    <property type="match status" value="1"/>
</dbReference>
<organism evidence="22 23">
    <name type="scientific">Yinghuangia soli</name>
    <dbReference type="NCBI Taxonomy" id="2908204"/>
    <lineage>
        <taxon>Bacteria</taxon>
        <taxon>Bacillati</taxon>
        <taxon>Actinomycetota</taxon>
        <taxon>Actinomycetes</taxon>
        <taxon>Kitasatosporales</taxon>
        <taxon>Streptomycetaceae</taxon>
        <taxon>Yinghuangia</taxon>
    </lineage>
</organism>
<comment type="similarity">
    <text evidence="4">In the N-terminal section; belongs to the AccD/PCCB family.</text>
</comment>
<dbReference type="Pfam" id="PF03255">
    <property type="entry name" value="ACCA"/>
    <property type="match status" value="1"/>
</dbReference>
<feature type="domain" description="CoA carboxyltransferase N-terminal" evidence="20">
    <location>
        <begin position="25"/>
        <end position="299"/>
    </location>
</feature>
<evidence type="ECO:0000313" key="22">
    <source>
        <dbReference type="EMBL" id="MCF2531071.1"/>
    </source>
</evidence>
<dbReference type="GO" id="GO:0003989">
    <property type="term" value="F:acetyl-CoA carboxylase activity"/>
    <property type="evidence" value="ECO:0007669"/>
    <property type="project" value="InterPro"/>
</dbReference>
<dbReference type="GO" id="GO:0016743">
    <property type="term" value="F:carboxyl- or carbamoyltransferase activity"/>
    <property type="evidence" value="ECO:0007669"/>
    <property type="project" value="UniProtKB-UniRule"/>
</dbReference>
<feature type="region of interest" description="Disordered" evidence="19">
    <location>
        <begin position="287"/>
        <end position="335"/>
    </location>
</feature>
<dbReference type="AlphaFoldDB" id="A0AA41Q4B1"/>
<evidence type="ECO:0000256" key="9">
    <source>
        <dbReference type="ARBA" id="ARBA00022741"/>
    </source>
</evidence>
<comment type="subcellular location">
    <subcellularLocation>
        <location evidence="1 17">Cytoplasm</location>
    </subcellularLocation>
</comment>
<dbReference type="InterPro" id="IPR034733">
    <property type="entry name" value="AcCoA_carboxyl_beta"/>
</dbReference>